<dbReference type="EMBL" id="PDCK01000039">
    <property type="protein sequence ID" value="PRQ58953.1"/>
    <property type="molecule type" value="Genomic_DNA"/>
</dbReference>
<dbReference type="Gramene" id="PRQ58953">
    <property type="protein sequence ID" value="PRQ58953"/>
    <property type="gene ID" value="RchiOBHm_Chr1g0364851"/>
</dbReference>
<dbReference type="InterPro" id="IPR014710">
    <property type="entry name" value="RmlC-like_jellyroll"/>
</dbReference>
<comment type="caution">
    <text evidence="4">The sequence shown here is derived from an EMBL/GenBank/DDBJ whole genome shotgun (WGS) entry which is preliminary data.</text>
</comment>
<dbReference type="GO" id="GO:0034220">
    <property type="term" value="P:monoatomic ion transmembrane transport"/>
    <property type="evidence" value="ECO:0007669"/>
    <property type="project" value="UniProtKB-KW"/>
</dbReference>
<dbReference type="PROSITE" id="PS50042">
    <property type="entry name" value="CNMP_BINDING_3"/>
    <property type="match status" value="1"/>
</dbReference>
<dbReference type="PANTHER" id="PTHR45651:SF68">
    <property type="entry name" value="ION TRANSPORT DOMAIN-CONTAINING PROTEIN"/>
    <property type="match status" value="1"/>
</dbReference>
<keyword evidence="5" id="KW-1185">Reference proteome</keyword>
<keyword evidence="1" id="KW-0813">Transport</keyword>
<evidence type="ECO:0000259" key="3">
    <source>
        <dbReference type="PROSITE" id="PS50042"/>
    </source>
</evidence>
<evidence type="ECO:0000313" key="5">
    <source>
        <dbReference type="Proteomes" id="UP000238479"/>
    </source>
</evidence>
<dbReference type="InterPro" id="IPR018490">
    <property type="entry name" value="cNMP-bd_dom_sf"/>
</dbReference>
<keyword evidence="1" id="KW-1071">Ligand-gated ion channel</keyword>
<feature type="domain" description="Cyclic nucleotide-binding" evidence="3">
    <location>
        <begin position="17"/>
        <end position="116"/>
    </location>
</feature>
<sequence>MESISNKAWAMLEQVLLLQNVNESGLKRISKKFIAQKYTQSRTIIKEKESLKMIFIVDGVASIGKRYCLTRWELKAGEFYGEELLRSPSAKAKEFVKAKTDVEALILDAEALQGVVSEYKLHISKQIPVSSKYEINHLSMLKNVS</sequence>
<dbReference type="AlphaFoldDB" id="A0A2P6SJW8"/>
<evidence type="ECO:0000256" key="1">
    <source>
        <dbReference type="ARBA" id="ARBA00023286"/>
    </source>
</evidence>
<dbReference type="GO" id="GO:0016020">
    <property type="term" value="C:membrane"/>
    <property type="evidence" value="ECO:0007669"/>
    <property type="project" value="UniProtKB-SubCell"/>
</dbReference>
<keyword evidence="2" id="KW-0407">Ion channel</keyword>
<organism evidence="4 5">
    <name type="scientific">Rosa chinensis</name>
    <name type="common">China rose</name>
    <dbReference type="NCBI Taxonomy" id="74649"/>
    <lineage>
        <taxon>Eukaryota</taxon>
        <taxon>Viridiplantae</taxon>
        <taxon>Streptophyta</taxon>
        <taxon>Embryophyta</taxon>
        <taxon>Tracheophyta</taxon>
        <taxon>Spermatophyta</taxon>
        <taxon>Magnoliopsida</taxon>
        <taxon>eudicotyledons</taxon>
        <taxon>Gunneridae</taxon>
        <taxon>Pentapetalae</taxon>
        <taxon>rosids</taxon>
        <taxon>fabids</taxon>
        <taxon>Rosales</taxon>
        <taxon>Rosaceae</taxon>
        <taxon>Rosoideae</taxon>
        <taxon>Rosoideae incertae sedis</taxon>
        <taxon>Rosa</taxon>
    </lineage>
</organism>
<protein>
    <submittedName>
        <fullName evidence="4">Putative cAMP-dependent protein kinase regulatory subunit</fullName>
    </submittedName>
</protein>
<dbReference type="SUPFAM" id="SSF51206">
    <property type="entry name" value="cAMP-binding domain-like"/>
    <property type="match status" value="1"/>
</dbReference>
<dbReference type="STRING" id="74649.A0A2P6SJW8"/>
<evidence type="ECO:0000256" key="2">
    <source>
        <dbReference type="ARBA" id="ARBA00023303"/>
    </source>
</evidence>
<keyword evidence="1" id="KW-0406">Ion transport</keyword>
<dbReference type="Proteomes" id="UP000238479">
    <property type="component" value="Chromosome 1"/>
</dbReference>
<dbReference type="PANTHER" id="PTHR45651">
    <property type="entry name" value="CYCLIC NUCLEOTIDE-GATED ION CHANNEL 15-RELATED-RELATED"/>
    <property type="match status" value="1"/>
</dbReference>
<accession>A0A2P6SJW8</accession>
<name>A0A2P6SJW8_ROSCH</name>
<dbReference type="Gene3D" id="2.60.120.10">
    <property type="entry name" value="Jelly Rolls"/>
    <property type="match status" value="1"/>
</dbReference>
<gene>
    <name evidence="4" type="ORF">RchiOBHm_Chr1g0364851</name>
</gene>
<evidence type="ECO:0000313" key="4">
    <source>
        <dbReference type="EMBL" id="PRQ58953.1"/>
    </source>
</evidence>
<reference evidence="4 5" key="1">
    <citation type="journal article" date="2018" name="Nat. Genet.">
        <title>The Rosa genome provides new insights in the design of modern roses.</title>
        <authorList>
            <person name="Bendahmane M."/>
        </authorList>
    </citation>
    <scope>NUCLEOTIDE SEQUENCE [LARGE SCALE GENOMIC DNA]</scope>
    <source>
        <strain evidence="5">cv. Old Blush</strain>
    </source>
</reference>
<dbReference type="InterPro" id="IPR000595">
    <property type="entry name" value="cNMP-bd_dom"/>
</dbReference>
<proteinExistence type="predicted"/>